<dbReference type="AlphaFoldDB" id="A0A9P5YZ74"/>
<dbReference type="InterPro" id="IPR036388">
    <property type="entry name" value="WH-like_DNA-bd_sf"/>
</dbReference>
<comment type="caution">
    <text evidence="1">The sequence shown here is derived from an EMBL/GenBank/DDBJ whole genome shotgun (WGS) entry which is preliminary data.</text>
</comment>
<proteinExistence type="predicted"/>
<organism evidence="1 2">
    <name type="scientific">Pholiota conissans</name>
    <dbReference type="NCBI Taxonomy" id="109636"/>
    <lineage>
        <taxon>Eukaryota</taxon>
        <taxon>Fungi</taxon>
        <taxon>Dikarya</taxon>
        <taxon>Basidiomycota</taxon>
        <taxon>Agaricomycotina</taxon>
        <taxon>Agaricomycetes</taxon>
        <taxon>Agaricomycetidae</taxon>
        <taxon>Agaricales</taxon>
        <taxon>Agaricineae</taxon>
        <taxon>Strophariaceae</taxon>
        <taxon>Pholiota</taxon>
    </lineage>
</organism>
<dbReference type="InterPro" id="IPR009057">
    <property type="entry name" value="Homeodomain-like_sf"/>
</dbReference>
<dbReference type="EMBL" id="MU155284">
    <property type="protein sequence ID" value="KAF9476735.1"/>
    <property type="molecule type" value="Genomic_DNA"/>
</dbReference>
<reference evidence="1" key="1">
    <citation type="submission" date="2020-11" db="EMBL/GenBank/DDBJ databases">
        <authorList>
            <consortium name="DOE Joint Genome Institute"/>
            <person name="Ahrendt S."/>
            <person name="Riley R."/>
            <person name="Andreopoulos W."/>
            <person name="Labutti K."/>
            <person name="Pangilinan J."/>
            <person name="Ruiz-Duenas F.J."/>
            <person name="Barrasa J.M."/>
            <person name="Sanchez-Garcia M."/>
            <person name="Camarero S."/>
            <person name="Miyauchi S."/>
            <person name="Serrano A."/>
            <person name="Linde D."/>
            <person name="Babiker R."/>
            <person name="Drula E."/>
            <person name="Ayuso-Fernandez I."/>
            <person name="Pacheco R."/>
            <person name="Padilla G."/>
            <person name="Ferreira P."/>
            <person name="Barriuso J."/>
            <person name="Kellner H."/>
            <person name="Castanera R."/>
            <person name="Alfaro M."/>
            <person name="Ramirez L."/>
            <person name="Pisabarro A.G."/>
            <person name="Kuo A."/>
            <person name="Tritt A."/>
            <person name="Lipzen A."/>
            <person name="He G."/>
            <person name="Yan M."/>
            <person name="Ng V."/>
            <person name="Cullen D."/>
            <person name="Martin F."/>
            <person name="Rosso M.-N."/>
            <person name="Henrissat B."/>
            <person name="Hibbett D."/>
            <person name="Martinez A.T."/>
            <person name="Grigoriev I.V."/>
        </authorList>
    </citation>
    <scope>NUCLEOTIDE SEQUENCE</scope>
    <source>
        <strain evidence="1">CIRM-BRFM 674</strain>
    </source>
</reference>
<accession>A0A9P5YZ74</accession>
<dbReference type="Gene3D" id="1.10.10.10">
    <property type="entry name" value="Winged helix-like DNA-binding domain superfamily/Winged helix DNA-binding domain"/>
    <property type="match status" value="1"/>
</dbReference>
<name>A0A9P5YZ74_9AGAR</name>
<dbReference type="OrthoDB" id="3226274at2759"/>
<feature type="non-terminal residue" evidence="1">
    <location>
        <position position="1"/>
    </location>
</feature>
<evidence type="ECO:0000313" key="2">
    <source>
        <dbReference type="Proteomes" id="UP000807469"/>
    </source>
</evidence>
<sequence>KATPTKRVRIVALREREVPICKITADLQLSESTVRRTFNKYHETHDFYYTPPRAGRPRKLSERDCRLAGRKIRAGVYPDASHLQRELFPTISVCTIRNVLTSQGLPGRRRRRRFFLT</sequence>
<gene>
    <name evidence="1" type="ORF">BDN70DRAFT_777010</name>
</gene>
<dbReference type="Proteomes" id="UP000807469">
    <property type="component" value="Unassembled WGS sequence"/>
</dbReference>
<feature type="non-terminal residue" evidence="1">
    <location>
        <position position="117"/>
    </location>
</feature>
<keyword evidence="2" id="KW-1185">Reference proteome</keyword>
<dbReference type="SUPFAM" id="SSF46689">
    <property type="entry name" value="Homeodomain-like"/>
    <property type="match status" value="1"/>
</dbReference>
<protein>
    <submittedName>
        <fullName evidence="1">Uncharacterized protein</fullName>
    </submittedName>
</protein>
<evidence type="ECO:0000313" key="1">
    <source>
        <dbReference type="EMBL" id="KAF9476735.1"/>
    </source>
</evidence>